<dbReference type="InterPro" id="IPR018723">
    <property type="entry name" value="DUF2254_membrane"/>
</dbReference>
<gene>
    <name evidence="2" type="ORF">LRS1606.315</name>
</gene>
<keyword evidence="1" id="KW-0812">Transmembrane</keyword>
<dbReference type="EMBL" id="KJ605395">
    <property type="protein sequence ID" value="AIU93749.1"/>
    <property type="molecule type" value="Genomic_DNA"/>
</dbReference>
<protein>
    <recommendedName>
        <fullName evidence="3">DUF2254 domain-containing protein</fullName>
    </recommendedName>
</protein>
<feature type="transmembrane region" description="Helical" evidence="1">
    <location>
        <begin position="116"/>
        <end position="134"/>
    </location>
</feature>
<organism evidence="2">
    <name type="scientific">Rhodococcus sp. NS1</name>
    <dbReference type="NCBI Taxonomy" id="402236"/>
    <lineage>
        <taxon>Bacteria</taxon>
        <taxon>Bacillati</taxon>
        <taxon>Actinomycetota</taxon>
        <taxon>Actinomycetes</taxon>
        <taxon>Mycobacteriales</taxon>
        <taxon>Nocardiaceae</taxon>
        <taxon>Rhodococcus</taxon>
    </lineage>
</organism>
<keyword evidence="2" id="KW-0614">Plasmid</keyword>
<name>A0A097SQE7_9NOCA</name>
<evidence type="ECO:0000313" key="2">
    <source>
        <dbReference type="EMBL" id="AIU93749.1"/>
    </source>
</evidence>
<keyword evidence="1" id="KW-1133">Transmembrane helix</keyword>
<sequence>MSPHQPQLLRLRAAAAAYRFRESLFALPAAIVAVGVILAEVSAYLDRTINPGATAGWGVQMNSNGATWLLSTVAGATITTAGVVFSLTVVSLQLASSQFSPRVMRSFIRDRFSQTVIGMLVATFVYCVLVLRHISGEATALAPSLSMTAALVLTVTTVVFIVAYLNRLAHGLQVGQVVRSIADEAYEVISASATAAQREEHGPDIALEPADDESIVVVPAGRDGWVTQSPSEHILAALPPSTVVRLETRSGAYIHRGEVLMRVWPAPSDTEKVRQRLTATVEISDTRTMQEDIDFALRQLVDIALRALSAAINDPTTATEVVLRLGSLLRVLLTTEAPPLAVRGADDRVLLRPWNLSPTEYIEHAFEQIRHASPPQLHVATALARVLRMLLDHVRRTGHTEHVPALRQQLDMLVDAVNAQPGLHPDDVRRFREIAESPIDPAEHRTR</sequence>
<reference evidence="2" key="1">
    <citation type="submission" date="2014-03" db="EMBL/GenBank/DDBJ databases">
        <authorList>
            <person name="Zhang G."/>
            <person name="Zhu L."/>
            <person name="Fang P."/>
        </authorList>
    </citation>
    <scope>NUCLEOTIDE SEQUENCE</scope>
    <source>
        <strain evidence="2">NS1</strain>
        <plasmid evidence="2">pNSL1</plasmid>
    </source>
</reference>
<proteinExistence type="predicted"/>
<keyword evidence="1" id="KW-0472">Membrane</keyword>
<feature type="transmembrane region" description="Helical" evidence="1">
    <location>
        <begin position="24"/>
        <end position="45"/>
    </location>
</feature>
<geneLocation type="plasmid" evidence="2">
    <name>pNSL1</name>
</geneLocation>
<accession>A0A097SQE7</accession>
<dbReference type="Pfam" id="PF10011">
    <property type="entry name" value="DUF2254"/>
    <property type="match status" value="1"/>
</dbReference>
<evidence type="ECO:0008006" key="3">
    <source>
        <dbReference type="Google" id="ProtNLM"/>
    </source>
</evidence>
<feature type="transmembrane region" description="Helical" evidence="1">
    <location>
        <begin position="65"/>
        <end position="95"/>
    </location>
</feature>
<feature type="transmembrane region" description="Helical" evidence="1">
    <location>
        <begin position="140"/>
        <end position="165"/>
    </location>
</feature>
<evidence type="ECO:0000256" key="1">
    <source>
        <dbReference type="SAM" id="Phobius"/>
    </source>
</evidence>
<dbReference type="AlphaFoldDB" id="A0A097SQE7"/>